<dbReference type="RefSeq" id="WP_111628933.1">
    <property type="nucleotide sequence ID" value="NZ_QLMC01000003.1"/>
</dbReference>
<reference evidence="3 4" key="1">
    <citation type="submission" date="2018-06" db="EMBL/GenBank/DDBJ databases">
        <title>Genomic Encyclopedia of Archaeal and Bacterial Type Strains, Phase II (KMG-II): from individual species to whole genera.</title>
        <authorList>
            <person name="Goeker M."/>
        </authorList>
    </citation>
    <scope>NUCLEOTIDE SEQUENCE [LARGE SCALE GENOMIC DNA]</scope>
    <source>
        <strain evidence="3 4">DSM 21851</strain>
    </source>
</reference>
<evidence type="ECO:0000313" key="4">
    <source>
        <dbReference type="Proteomes" id="UP000248790"/>
    </source>
</evidence>
<feature type="transmembrane region" description="Helical" evidence="1">
    <location>
        <begin position="6"/>
        <end position="26"/>
    </location>
</feature>
<evidence type="ECO:0000313" key="3">
    <source>
        <dbReference type="EMBL" id="RAJ97985.1"/>
    </source>
</evidence>
<evidence type="ECO:0000259" key="2">
    <source>
        <dbReference type="Pfam" id="PF00892"/>
    </source>
</evidence>
<accession>A0A327X046</accession>
<feature type="transmembrane region" description="Helical" evidence="1">
    <location>
        <begin position="161"/>
        <end position="180"/>
    </location>
</feature>
<feature type="transmembrane region" description="Helical" evidence="1">
    <location>
        <begin position="68"/>
        <end position="90"/>
    </location>
</feature>
<name>A0A327X046_LARAB</name>
<dbReference type="AlphaFoldDB" id="A0A327X046"/>
<organism evidence="3 4">
    <name type="scientific">Larkinella arboricola</name>
    <dbReference type="NCBI Taxonomy" id="643671"/>
    <lineage>
        <taxon>Bacteria</taxon>
        <taxon>Pseudomonadati</taxon>
        <taxon>Bacteroidota</taxon>
        <taxon>Cytophagia</taxon>
        <taxon>Cytophagales</taxon>
        <taxon>Spirosomataceae</taxon>
        <taxon>Larkinella</taxon>
    </lineage>
</organism>
<keyword evidence="1" id="KW-0472">Membrane</keyword>
<dbReference type="OrthoDB" id="9795255at2"/>
<keyword evidence="1" id="KW-0812">Transmembrane</keyword>
<feature type="transmembrane region" description="Helical" evidence="1">
    <location>
        <begin position="280"/>
        <end position="296"/>
    </location>
</feature>
<feature type="domain" description="EamA" evidence="2">
    <location>
        <begin position="17"/>
        <end position="140"/>
    </location>
</feature>
<feature type="domain" description="EamA" evidence="2">
    <location>
        <begin position="161"/>
        <end position="294"/>
    </location>
</feature>
<keyword evidence="4" id="KW-1185">Reference proteome</keyword>
<gene>
    <name evidence="3" type="ORF">LX87_02892</name>
</gene>
<comment type="caution">
    <text evidence="3">The sequence shown here is derived from an EMBL/GenBank/DDBJ whole genome shotgun (WGS) entry which is preliminary data.</text>
</comment>
<dbReference type="InterPro" id="IPR037185">
    <property type="entry name" value="EmrE-like"/>
</dbReference>
<dbReference type="SUPFAM" id="SSF103481">
    <property type="entry name" value="Multidrug resistance efflux transporter EmrE"/>
    <property type="match status" value="2"/>
</dbReference>
<keyword evidence="1" id="KW-1133">Transmembrane helix</keyword>
<feature type="transmembrane region" description="Helical" evidence="1">
    <location>
        <begin position="250"/>
        <end position="268"/>
    </location>
</feature>
<evidence type="ECO:0000256" key="1">
    <source>
        <dbReference type="SAM" id="Phobius"/>
    </source>
</evidence>
<dbReference type="EMBL" id="QLMC01000003">
    <property type="protein sequence ID" value="RAJ97985.1"/>
    <property type="molecule type" value="Genomic_DNA"/>
</dbReference>
<dbReference type="Proteomes" id="UP000248790">
    <property type="component" value="Unassembled WGS sequence"/>
</dbReference>
<feature type="transmembrane region" description="Helical" evidence="1">
    <location>
        <begin position="38"/>
        <end position="56"/>
    </location>
</feature>
<dbReference type="GO" id="GO:0016020">
    <property type="term" value="C:membrane"/>
    <property type="evidence" value="ECO:0007669"/>
    <property type="project" value="InterPro"/>
</dbReference>
<proteinExistence type="predicted"/>
<feature type="transmembrane region" description="Helical" evidence="1">
    <location>
        <begin position="123"/>
        <end position="140"/>
    </location>
</feature>
<dbReference type="InterPro" id="IPR000620">
    <property type="entry name" value="EamA_dom"/>
</dbReference>
<dbReference type="Gene3D" id="1.10.3730.20">
    <property type="match status" value="1"/>
</dbReference>
<feature type="transmembrane region" description="Helical" evidence="1">
    <location>
        <begin position="186"/>
        <end position="206"/>
    </location>
</feature>
<feature type="transmembrane region" description="Helical" evidence="1">
    <location>
        <begin position="97"/>
        <end position="117"/>
    </location>
</feature>
<protein>
    <submittedName>
        <fullName evidence="3">EamA-like transporter family protein</fullName>
    </submittedName>
</protein>
<sequence>MLLLILTLTTIAIVVRIVSSPLSNVFQKQLTQRKAEPLFVSSATYGFLSILTIAFWPELKLDNLPVEFWWNVLVFNAIGVLGNVLLIKAIRTGELSVLGPVNAYKSVVSIVFGMLLLNEIPSWMGAGGVALIVAGSYVVLGSGNQGRGFSLDILKQPEIQFRLIALVCSAIEAVFIKRAMLLSSPMTTFVLWCVLGFLFSFGWIILTLRNRLSEQIRVFSAQKGTCAALFVSTGCMQFSTNVAFDGMQVGYVLALFQTSALLNVLFGYQFFKEKNIIQKLVGAVIMVTGAALIVMYK</sequence>
<dbReference type="Pfam" id="PF00892">
    <property type="entry name" value="EamA"/>
    <property type="match status" value="2"/>
</dbReference>